<evidence type="ECO:0000256" key="9">
    <source>
        <dbReference type="ARBA" id="ARBA00023136"/>
    </source>
</evidence>
<feature type="transmembrane region" description="Helical" evidence="12">
    <location>
        <begin position="303"/>
        <end position="326"/>
    </location>
</feature>
<dbReference type="PANTHER" id="PTHR24223:SF399">
    <property type="entry name" value="ABC TRANSPORTER ATNG"/>
    <property type="match status" value="1"/>
</dbReference>
<dbReference type="Gene3D" id="1.20.1560.10">
    <property type="entry name" value="ABC transporter type 1, transmembrane domain"/>
    <property type="match status" value="2"/>
</dbReference>
<dbReference type="SUPFAM" id="SSF90123">
    <property type="entry name" value="ABC transporter transmembrane region"/>
    <property type="match status" value="2"/>
</dbReference>
<evidence type="ECO:0000256" key="11">
    <source>
        <dbReference type="SAM" id="MobiDB-lite"/>
    </source>
</evidence>
<dbReference type="GO" id="GO:0005886">
    <property type="term" value="C:plasma membrane"/>
    <property type="evidence" value="ECO:0007669"/>
    <property type="project" value="UniProtKB-SubCell"/>
</dbReference>
<evidence type="ECO:0000259" key="14">
    <source>
        <dbReference type="PROSITE" id="PS50929"/>
    </source>
</evidence>
<keyword evidence="6" id="KW-0547">Nucleotide-binding</keyword>
<dbReference type="CDD" id="cd18580">
    <property type="entry name" value="ABC_6TM_ABCC_D2"/>
    <property type="match status" value="1"/>
</dbReference>
<dbReference type="CDD" id="cd18579">
    <property type="entry name" value="ABC_6TM_ABCC_D1"/>
    <property type="match status" value="1"/>
</dbReference>
<dbReference type="SMART" id="SM00382">
    <property type="entry name" value="AAA"/>
    <property type="match status" value="2"/>
</dbReference>
<feature type="transmembrane region" description="Helical" evidence="12">
    <location>
        <begin position="490"/>
        <end position="509"/>
    </location>
</feature>
<keyword evidence="3" id="KW-0813">Transport</keyword>
<keyword evidence="15" id="KW-0560">Oxidoreductase</keyword>
<feature type="domain" description="ABC transmembrane type-1" evidence="14">
    <location>
        <begin position="921"/>
        <end position="1194"/>
    </location>
</feature>
<keyword evidence="5 12" id="KW-0812">Transmembrane</keyword>
<dbReference type="PROSITE" id="PS50893">
    <property type="entry name" value="ABC_TRANSPORTER_2"/>
    <property type="match status" value="2"/>
</dbReference>
<dbReference type="FunFam" id="1.20.1560.10:FF:000066">
    <property type="entry name" value="ABC multidrug transporter (Eurofung)"/>
    <property type="match status" value="1"/>
</dbReference>
<evidence type="ECO:0000256" key="10">
    <source>
        <dbReference type="ARBA" id="ARBA00023180"/>
    </source>
</evidence>
<evidence type="ECO:0000256" key="6">
    <source>
        <dbReference type="ARBA" id="ARBA00022741"/>
    </source>
</evidence>
<dbReference type="GeneID" id="8098409"/>
<evidence type="ECO:0000256" key="12">
    <source>
        <dbReference type="SAM" id="Phobius"/>
    </source>
</evidence>
<dbReference type="PROSITE" id="PS50929">
    <property type="entry name" value="ABC_TM1F"/>
    <property type="match status" value="2"/>
</dbReference>
<dbReference type="FunFam" id="3.40.50.300:FF:000997">
    <property type="entry name" value="Multidrug resistance-associated protein 1"/>
    <property type="match status" value="1"/>
</dbReference>
<name>B8MB34_TALSN</name>
<feature type="transmembrane region" description="Helical" evidence="12">
    <location>
        <begin position="130"/>
        <end position="148"/>
    </location>
</feature>
<dbReference type="InterPro" id="IPR044726">
    <property type="entry name" value="ABCC_6TM_D2"/>
</dbReference>
<feature type="transmembrane region" description="Helical" evidence="12">
    <location>
        <begin position="521"/>
        <end position="540"/>
    </location>
</feature>
<keyword evidence="4" id="KW-1003">Cell membrane</keyword>
<keyword evidence="7" id="KW-0067">ATP-binding</keyword>
<keyword evidence="16" id="KW-1185">Reference proteome</keyword>
<dbReference type="InterPro" id="IPR044746">
    <property type="entry name" value="ABCC_6TM_D1"/>
</dbReference>
<evidence type="ECO:0000256" key="3">
    <source>
        <dbReference type="ARBA" id="ARBA00022448"/>
    </source>
</evidence>
<evidence type="ECO:0000256" key="5">
    <source>
        <dbReference type="ARBA" id="ARBA00022692"/>
    </source>
</evidence>
<dbReference type="EC" id="1.3.1.74" evidence="15"/>
<sequence>MSAHDCLTDASFGPAVQGCRGNFDFTLAFELYFFLIAPASIFILIAPTRIYLLFARDRCVNVPWLQHLKLINIIAYCSLQLTLIALWSVRPIPAAPAGIAASCLNTVVGLLLCLLSPLEHSRNLRTSSILNAYLLSVFLDAVVLRTLWLSSYDTDIRNAFTAAFTVKAVLLLLEAVEKQRYFISDKDRQLSPYAKSSIYNRAFFWWVNRLLALGYRRHLEAKDLDPLESAMAAEVLDRRFWVAWQKTSKDKRRLIYSLMTAMPWDLLSPMVPRLILIAFTIGQPLCLRRFLDYLQGDSDKINIGYGMIGAYFLIYFGIAISSGFYWSSWLRSLALMRSMLMTAIFEKTLQAKPDVANDKAALTLMSTDVDRIVNGLREVHELWANAIQIIIATYLLELELKYACAAPAVVAVGSFVSITYLSGYTKQFQKQWLAKLQVRIGEVSSMLDSIKGIKILGLTPRLHDIIAGLRQQEVNASKPFRLLGAGTSSIALLPQLISPVLAFAIYAAVTLRDGGILDVSRLFTSLSIISLLSQPLFTLFGSVVNSRAAIGCFERIEEYLSRESHVDYRQDRESDPESSSNAKSGKAVNVNDYEMEESIERDTKTRKSVSNVIFEFSNASFSWADTDKPTLRNISMTIERGTLNLIVGPSGVGKSALLKGLLGESSKLSGSVYSSATEIAWCDQTPWLINDTICQNILAGSSMDETLYSTIIHCCDLQTDLESLPAGDQTKVGSKGISLSGGQKKRIALARALYSRKDVMVLDEPFSGLDATTEKHIVQRCLGPNGLRHHWGTTVVLTTNSTRVLPLADQIVVVDKNGTISERGSYQSLVTAGGYIERVHSERLSQLLQQADQDENEINESVTSPRPKSSTQGNSTKPNGQSVQKPNASPATTAVSDSSIYRFYLEAIGIWPMAIFISLEAIWAFLCVFPVQWLKWWAEDNDKHPNKNLGLYLGVYATLQVTALGSSALVTWFAFSFIARKSGIQLHTVLLNATLSAPLSLFSKNDSGQILTRFSQDMQMVDMNLPLQLLTMAQNLFVCVAQAGLIGAAVGWVAVSYPALIAVLIAIQRFYLRTAKQMRLLDLAEKAPVYTQYLDALAGLLTIRAFKWQTRFRTTNYRLVDNSQKPWYLLLMVQRWLLLVLDLVTAALTVLIVGIAVKLRASIGTGGVAVALVQIITLSSYLNQLITTYTLLETTLGAIARIKKFHEDASILPGGTHNDKGEQPPPNWPAKGELILENAQASYGEDENGQLALDGISMKIRPGQKIGICGRTGSGKSSTVLALLRLLELNSGRILLDGLDLANLNQESVRSRLNGLHQESYFLTGSVRLNLDPYKTHESDGDEPLIKVLKTVQLWDVIEEKGGLDAELKKNSLSHGQQQLFCLARALLRPGKVVILDEITSSMDQVTDTVIQKTILSEFTDKTVLIIAHRLHTIMACDQVAVMDHGKCVEYDNPKTLLAKKESMFSELVRNYHDKDGS</sequence>
<dbReference type="PROSITE" id="PS00211">
    <property type="entry name" value="ABC_TRANSPORTER_1"/>
    <property type="match status" value="2"/>
</dbReference>
<dbReference type="InterPro" id="IPR027417">
    <property type="entry name" value="P-loop_NTPase"/>
</dbReference>
<evidence type="ECO:0000259" key="13">
    <source>
        <dbReference type="PROSITE" id="PS50893"/>
    </source>
</evidence>
<dbReference type="GO" id="GO:0032440">
    <property type="term" value="F:2-alkenal reductase [NAD(P)H] activity"/>
    <property type="evidence" value="ECO:0007669"/>
    <property type="project" value="UniProtKB-EC"/>
</dbReference>
<feature type="transmembrane region" description="Helical" evidence="12">
    <location>
        <begin position="1052"/>
        <end position="1072"/>
    </location>
</feature>
<keyword evidence="9 12" id="KW-0472">Membrane</keyword>
<feature type="transmembrane region" description="Helical" evidence="12">
    <location>
        <begin position="1136"/>
        <end position="1157"/>
    </location>
</feature>
<organism evidence="15 16">
    <name type="scientific">Talaromyces stipitatus (strain ATCC 10500 / CBS 375.48 / QM 6759 / NRRL 1006)</name>
    <name type="common">Penicillium stipitatum</name>
    <dbReference type="NCBI Taxonomy" id="441959"/>
    <lineage>
        <taxon>Eukaryota</taxon>
        <taxon>Fungi</taxon>
        <taxon>Dikarya</taxon>
        <taxon>Ascomycota</taxon>
        <taxon>Pezizomycotina</taxon>
        <taxon>Eurotiomycetes</taxon>
        <taxon>Eurotiomycetidae</taxon>
        <taxon>Eurotiales</taxon>
        <taxon>Trichocomaceae</taxon>
        <taxon>Talaromyces</taxon>
        <taxon>Talaromyces sect. Talaromyces</taxon>
    </lineage>
</organism>
<evidence type="ECO:0000256" key="4">
    <source>
        <dbReference type="ARBA" id="ARBA00022475"/>
    </source>
</evidence>
<dbReference type="VEuPathDB" id="FungiDB:TSTA_124580"/>
<dbReference type="GO" id="GO:0005524">
    <property type="term" value="F:ATP binding"/>
    <property type="evidence" value="ECO:0007669"/>
    <property type="project" value="UniProtKB-KW"/>
</dbReference>
<accession>B8MB34</accession>
<dbReference type="RefSeq" id="XP_002482727.1">
    <property type="nucleotide sequence ID" value="XM_002482682.1"/>
</dbReference>
<comment type="similarity">
    <text evidence="2">Belongs to the ABC transporter superfamily. ABCC family. Conjugate transporter (TC 3.A.1.208) subfamily.</text>
</comment>
<evidence type="ECO:0000313" key="16">
    <source>
        <dbReference type="Proteomes" id="UP000001745"/>
    </source>
</evidence>
<dbReference type="InterPro" id="IPR017871">
    <property type="entry name" value="ABC_transporter-like_CS"/>
</dbReference>
<dbReference type="InParanoid" id="B8MB34"/>
<dbReference type="InterPro" id="IPR003439">
    <property type="entry name" value="ABC_transporter-like_ATP-bd"/>
</dbReference>
<feature type="transmembrane region" description="Helical" evidence="12">
    <location>
        <begin position="160"/>
        <end position="177"/>
    </location>
</feature>
<proteinExistence type="inferred from homology"/>
<dbReference type="GO" id="GO:0140359">
    <property type="term" value="F:ABC-type transporter activity"/>
    <property type="evidence" value="ECO:0007669"/>
    <property type="project" value="InterPro"/>
</dbReference>
<dbReference type="GO" id="GO:0016887">
    <property type="term" value="F:ATP hydrolysis activity"/>
    <property type="evidence" value="ECO:0007669"/>
    <property type="project" value="InterPro"/>
</dbReference>
<evidence type="ECO:0000256" key="2">
    <source>
        <dbReference type="ARBA" id="ARBA00009726"/>
    </source>
</evidence>
<keyword evidence="8 12" id="KW-1133">Transmembrane helix</keyword>
<dbReference type="Proteomes" id="UP000001745">
    <property type="component" value="Unassembled WGS sequence"/>
</dbReference>
<feature type="transmembrane region" description="Helical" evidence="12">
    <location>
        <begin position="908"/>
        <end position="931"/>
    </location>
</feature>
<dbReference type="CDD" id="cd03250">
    <property type="entry name" value="ABCC_MRP_domain1"/>
    <property type="match status" value="1"/>
</dbReference>
<feature type="region of interest" description="Disordered" evidence="11">
    <location>
        <begin position="567"/>
        <end position="587"/>
    </location>
</feature>
<feature type="transmembrane region" description="Helical" evidence="12">
    <location>
        <begin position="95"/>
        <end position="118"/>
    </location>
</feature>
<evidence type="ECO:0000256" key="7">
    <source>
        <dbReference type="ARBA" id="ARBA00022840"/>
    </source>
</evidence>
<evidence type="ECO:0000256" key="8">
    <source>
        <dbReference type="ARBA" id="ARBA00022989"/>
    </source>
</evidence>
<feature type="transmembrane region" description="Helical" evidence="12">
    <location>
        <begin position="1025"/>
        <end position="1046"/>
    </location>
</feature>
<dbReference type="InterPro" id="IPR003593">
    <property type="entry name" value="AAA+_ATPase"/>
</dbReference>
<feature type="transmembrane region" description="Helical" evidence="12">
    <location>
        <begin position="400"/>
        <end position="421"/>
    </location>
</feature>
<dbReference type="Gene3D" id="3.40.50.300">
    <property type="entry name" value="P-loop containing nucleotide triphosphate hydrolases"/>
    <property type="match status" value="2"/>
</dbReference>
<dbReference type="InterPro" id="IPR050173">
    <property type="entry name" value="ABC_transporter_C-like"/>
</dbReference>
<dbReference type="HOGENOM" id="CLU_000604_27_5_1"/>
<dbReference type="EMBL" id="EQ962655">
    <property type="protein sequence ID" value="EED18735.1"/>
    <property type="molecule type" value="Genomic_DNA"/>
</dbReference>
<dbReference type="FunFam" id="1.20.1560.10:FF:000055">
    <property type="entry name" value="ABC multidrug transporter (Eurofung)"/>
    <property type="match status" value="1"/>
</dbReference>
<dbReference type="InterPro" id="IPR036640">
    <property type="entry name" value="ABC1_TM_sf"/>
</dbReference>
<feature type="region of interest" description="Disordered" evidence="11">
    <location>
        <begin position="852"/>
        <end position="892"/>
    </location>
</feature>
<dbReference type="SUPFAM" id="SSF52540">
    <property type="entry name" value="P-loop containing nucleoside triphosphate hydrolases"/>
    <property type="match status" value="2"/>
</dbReference>
<evidence type="ECO:0000256" key="1">
    <source>
        <dbReference type="ARBA" id="ARBA00004651"/>
    </source>
</evidence>
<protein>
    <submittedName>
        <fullName evidence="15">Multidrug resistance protein, putative</fullName>
        <ecNumber evidence="15">1.3.1.74</ecNumber>
    </submittedName>
</protein>
<gene>
    <name evidence="15" type="ORF">TSTA_124580</name>
</gene>
<dbReference type="PANTHER" id="PTHR24223">
    <property type="entry name" value="ATP-BINDING CASSETTE SUB-FAMILY C"/>
    <property type="match status" value="1"/>
</dbReference>
<feature type="transmembrane region" description="Helical" evidence="12">
    <location>
        <begin position="67"/>
        <end position="89"/>
    </location>
</feature>
<feature type="domain" description="ABC transmembrane type-1" evidence="14">
    <location>
        <begin position="274"/>
        <end position="548"/>
    </location>
</feature>
<feature type="compositionally biased region" description="Polar residues" evidence="11">
    <location>
        <begin position="859"/>
        <end position="892"/>
    </location>
</feature>
<dbReference type="PhylomeDB" id="B8MB34"/>
<dbReference type="FunFam" id="3.40.50.300:FF:000838">
    <property type="entry name" value="ABC multidrug transporter (Eurofung)"/>
    <property type="match status" value="1"/>
</dbReference>
<dbReference type="OrthoDB" id="6500128at2759"/>
<evidence type="ECO:0000313" key="15">
    <source>
        <dbReference type="EMBL" id="EED18735.1"/>
    </source>
</evidence>
<dbReference type="Pfam" id="PF00664">
    <property type="entry name" value="ABC_membrane"/>
    <property type="match status" value="2"/>
</dbReference>
<feature type="transmembrane region" description="Helical" evidence="12">
    <location>
        <begin position="31"/>
        <end position="55"/>
    </location>
</feature>
<keyword evidence="10" id="KW-0325">Glycoprotein</keyword>
<comment type="subcellular location">
    <subcellularLocation>
        <location evidence="1">Cell membrane</location>
        <topology evidence="1">Multi-pass membrane protein</topology>
    </subcellularLocation>
</comment>
<dbReference type="InterPro" id="IPR011527">
    <property type="entry name" value="ABC1_TM_dom"/>
</dbReference>
<reference evidence="16" key="1">
    <citation type="journal article" date="2015" name="Genome Announc.">
        <title>Genome sequence of the AIDS-associated pathogen Penicillium marneffei (ATCC18224) and its near taxonomic relative Talaromyces stipitatus (ATCC10500).</title>
        <authorList>
            <person name="Nierman W.C."/>
            <person name="Fedorova-Abrams N.D."/>
            <person name="Andrianopoulos A."/>
        </authorList>
    </citation>
    <scope>NUCLEOTIDE SEQUENCE [LARGE SCALE GENOMIC DNA]</scope>
    <source>
        <strain evidence="16">ATCC 10500 / CBS 375.48 / QM 6759 / NRRL 1006</strain>
    </source>
</reference>
<feature type="domain" description="ABC transporter" evidence="13">
    <location>
        <begin position="1234"/>
        <end position="1470"/>
    </location>
</feature>
<dbReference type="eggNOG" id="KOG0054">
    <property type="taxonomic scope" value="Eukaryota"/>
</dbReference>
<dbReference type="STRING" id="441959.B8MB34"/>
<dbReference type="OMA" id="NMLIQFW"/>
<feature type="transmembrane region" description="Helical" evidence="12">
    <location>
        <begin position="951"/>
        <end position="975"/>
    </location>
</feature>
<dbReference type="Pfam" id="PF00005">
    <property type="entry name" value="ABC_tran"/>
    <property type="match status" value="2"/>
</dbReference>
<feature type="domain" description="ABC transporter" evidence="13">
    <location>
        <begin position="614"/>
        <end position="842"/>
    </location>
</feature>